<dbReference type="Gene3D" id="2.40.440.10">
    <property type="entry name" value="L,D-transpeptidase catalytic domain-like"/>
    <property type="match status" value="1"/>
</dbReference>
<evidence type="ECO:0000256" key="4">
    <source>
        <dbReference type="ARBA" id="ARBA00022984"/>
    </source>
</evidence>
<dbReference type="Pfam" id="PF03734">
    <property type="entry name" value="YkuD"/>
    <property type="match status" value="1"/>
</dbReference>
<evidence type="ECO:0000256" key="1">
    <source>
        <dbReference type="ARBA" id="ARBA00004752"/>
    </source>
</evidence>
<keyword evidence="2" id="KW-0808">Transferase</keyword>
<evidence type="ECO:0000256" key="2">
    <source>
        <dbReference type="ARBA" id="ARBA00022679"/>
    </source>
</evidence>
<dbReference type="PANTHER" id="PTHR36699">
    <property type="entry name" value="LD-TRANSPEPTIDASE"/>
    <property type="match status" value="1"/>
</dbReference>
<keyword evidence="7" id="KW-0472">Membrane</keyword>
<organism evidence="9 10">
    <name type="scientific">Tepidibacter hydrothermalis</name>
    <dbReference type="NCBI Taxonomy" id="3036126"/>
    <lineage>
        <taxon>Bacteria</taxon>
        <taxon>Bacillati</taxon>
        <taxon>Bacillota</taxon>
        <taxon>Clostridia</taxon>
        <taxon>Peptostreptococcales</taxon>
        <taxon>Peptostreptococcaceae</taxon>
        <taxon>Tepidibacter</taxon>
    </lineage>
</organism>
<evidence type="ECO:0000313" key="10">
    <source>
        <dbReference type="Proteomes" id="UP001222800"/>
    </source>
</evidence>
<feature type="active site" description="Proton donor/acceptor" evidence="6">
    <location>
        <position position="158"/>
    </location>
</feature>
<comment type="pathway">
    <text evidence="1 6">Cell wall biogenesis; peptidoglycan biosynthesis.</text>
</comment>
<dbReference type="PROSITE" id="PS52029">
    <property type="entry name" value="LD_TPASE"/>
    <property type="match status" value="1"/>
</dbReference>
<evidence type="ECO:0000256" key="6">
    <source>
        <dbReference type="PROSITE-ProRule" id="PRU01373"/>
    </source>
</evidence>
<protein>
    <submittedName>
        <fullName evidence="9">L,D-transpeptidase family protein</fullName>
    </submittedName>
</protein>
<dbReference type="EMBL" id="CP120733">
    <property type="protein sequence ID" value="WFD09673.1"/>
    <property type="molecule type" value="Genomic_DNA"/>
</dbReference>
<dbReference type="Proteomes" id="UP001222800">
    <property type="component" value="Chromosome"/>
</dbReference>
<keyword evidence="3 6" id="KW-0133">Cell shape</keyword>
<dbReference type="RefSeq" id="WP_277731606.1">
    <property type="nucleotide sequence ID" value="NZ_CP120733.1"/>
</dbReference>
<evidence type="ECO:0000256" key="7">
    <source>
        <dbReference type="SAM" id="Phobius"/>
    </source>
</evidence>
<keyword evidence="7" id="KW-1133">Transmembrane helix</keyword>
<evidence type="ECO:0000259" key="8">
    <source>
        <dbReference type="PROSITE" id="PS52029"/>
    </source>
</evidence>
<reference evidence="9 10" key="1">
    <citation type="submission" date="2023-03" db="EMBL/GenBank/DDBJ databases">
        <title>Complete genome sequence of Tepidibacter sp. SWIR-1, isolated from a deep-sea hydrothermal vent.</title>
        <authorList>
            <person name="Li X."/>
        </authorList>
    </citation>
    <scope>NUCLEOTIDE SEQUENCE [LARGE SCALE GENOMIC DNA]</scope>
    <source>
        <strain evidence="9 10">SWIR-1</strain>
    </source>
</reference>
<name>A0ABY8EFZ9_9FIRM</name>
<feature type="active site" description="Nucleophile" evidence="6">
    <location>
        <position position="170"/>
    </location>
</feature>
<dbReference type="SUPFAM" id="SSF141523">
    <property type="entry name" value="L,D-transpeptidase catalytic domain-like"/>
    <property type="match status" value="1"/>
</dbReference>
<keyword evidence="7" id="KW-0812">Transmembrane</keyword>
<gene>
    <name evidence="9" type="ORF">P4S50_14945</name>
</gene>
<evidence type="ECO:0000256" key="3">
    <source>
        <dbReference type="ARBA" id="ARBA00022960"/>
    </source>
</evidence>
<keyword evidence="4 6" id="KW-0573">Peptidoglycan synthesis</keyword>
<sequence length="195" mass="22298">MKILKMNKITGIFLVFVFIFYIFLTYLSMNSEDTIETMENEPQNTLIKIFKKERLLELYVDGQLIDKFNIGLGSSPIGDKHKEGDKKTPVGKYYICTRNDKSKFTLFLGISYPNIEDAKKGLEDGLIDQTIFEKIEKANKKEIQPPWKTPLGGEVGIHGGGSSSDWTWGCIALSDKDIKKLWKYAKLKTPVEIYE</sequence>
<feature type="domain" description="L,D-TPase catalytic" evidence="8">
    <location>
        <begin position="45"/>
        <end position="194"/>
    </location>
</feature>
<dbReference type="PANTHER" id="PTHR36699:SF1">
    <property type="entry name" value="L,D-TRANSPEPTIDASE YAFK-RELATED"/>
    <property type="match status" value="1"/>
</dbReference>
<dbReference type="CDD" id="cd16913">
    <property type="entry name" value="YkuD_like"/>
    <property type="match status" value="1"/>
</dbReference>
<dbReference type="InterPro" id="IPR038063">
    <property type="entry name" value="Transpep_catalytic_dom"/>
</dbReference>
<dbReference type="InterPro" id="IPR005490">
    <property type="entry name" value="LD_TPept_cat_dom"/>
</dbReference>
<accession>A0ABY8EFZ9</accession>
<keyword evidence="5 6" id="KW-0961">Cell wall biogenesis/degradation</keyword>
<proteinExistence type="predicted"/>
<feature type="transmembrane region" description="Helical" evidence="7">
    <location>
        <begin position="12"/>
        <end position="29"/>
    </location>
</feature>
<evidence type="ECO:0000313" key="9">
    <source>
        <dbReference type="EMBL" id="WFD09673.1"/>
    </source>
</evidence>
<evidence type="ECO:0000256" key="5">
    <source>
        <dbReference type="ARBA" id="ARBA00023316"/>
    </source>
</evidence>
<keyword evidence="10" id="KW-1185">Reference proteome</keyword>